<feature type="signal peptide" evidence="2">
    <location>
        <begin position="1"/>
        <end position="23"/>
    </location>
</feature>
<feature type="transmembrane region" description="Helical" evidence="1">
    <location>
        <begin position="211"/>
        <end position="234"/>
    </location>
</feature>
<evidence type="ECO:0000313" key="3">
    <source>
        <dbReference type="EMBL" id="SCO71516.1"/>
    </source>
</evidence>
<evidence type="ECO:0008006" key="6">
    <source>
        <dbReference type="Google" id="ProtNLM"/>
    </source>
</evidence>
<keyword evidence="2" id="KW-0732">Signal</keyword>
<evidence type="ECO:0000256" key="2">
    <source>
        <dbReference type="SAM" id="SignalP"/>
    </source>
</evidence>
<evidence type="ECO:0000313" key="5">
    <source>
        <dbReference type="Proteomes" id="UP000305196"/>
    </source>
</evidence>
<name>A0A1G4ECJ3_PLAVI</name>
<evidence type="ECO:0000313" key="4">
    <source>
        <dbReference type="EMBL" id="VVA00315.1"/>
    </source>
</evidence>
<dbReference type="AlphaFoldDB" id="A0A1G4ECJ3"/>
<accession>A0A1G4ECJ3</accession>
<protein>
    <recommendedName>
        <fullName evidence="6">Variable surface protein</fullName>
    </recommendedName>
</protein>
<dbReference type="InterPro" id="IPR022139">
    <property type="entry name" value="Fam-L/Fam-M-like_plasmodium"/>
</dbReference>
<dbReference type="VEuPathDB" id="PlasmoDB:PVP01_0010280"/>
<keyword evidence="1" id="KW-0472">Membrane</keyword>
<dbReference type="Proteomes" id="UP000305196">
    <property type="component" value="Chromosome 6"/>
</dbReference>
<keyword evidence="1" id="KW-1133">Transmembrane helix</keyword>
<evidence type="ECO:0000256" key="1">
    <source>
        <dbReference type="SAM" id="Phobius"/>
    </source>
</evidence>
<dbReference type="Pfam" id="PF12420">
    <property type="entry name" value="DUF3671"/>
    <property type="match status" value="1"/>
</dbReference>
<dbReference type="VEuPathDB" id="PlasmoDB:PVPAM_010012000"/>
<dbReference type="VEuPathDB" id="PlasmoDB:PVW1_010005200"/>
<feature type="chain" id="PRO_5011392933" description="Variable surface protein" evidence="2">
    <location>
        <begin position="24"/>
        <end position="253"/>
    </location>
</feature>
<reference evidence="3 5" key="1">
    <citation type="submission" date="2016-07" db="EMBL/GenBank/DDBJ databases">
        <authorList>
            <consortium name="Pathogen Informatics"/>
        </authorList>
    </citation>
    <scope>NUCLEOTIDE SEQUENCE [LARGE SCALE GENOMIC DNA]</scope>
</reference>
<dbReference type="EMBL" id="LT615261">
    <property type="protein sequence ID" value="SCO71516.1"/>
    <property type="molecule type" value="Genomic_DNA"/>
</dbReference>
<keyword evidence="1" id="KW-0812">Transmembrane</keyword>
<dbReference type="EMBL" id="FLZR02000089">
    <property type="protein sequence ID" value="VVA00315.1"/>
    <property type="molecule type" value="Genomic_DNA"/>
</dbReference>
<sequence>MKYLFFIKILTIIFLTWMPKCYRDECISYKTLGLKRNNNLSRDLSTHRILARHIEQNKLKNTELKNMIPHNYEKYKLDNKEDHLSTYVHLKKGSPNNLDAYMNEYKKRYSKRKGLSKLDCYCEHKIFKSFDKIHKHIENMNSTRGILKKLIYNKYRLRILLLFLFPLIGIIIPVLNEFGIGDKITTCPETSHNSNGCYYSILYKIEQEVPLSNICIALYCIYIIIVFSACIYIIKKKKKYNNLKEGKNKMKSM</sequence>
<feature type="transmembrane region" description="Helical" evidence="1">
    <location>
        <begin position="157"/>
        <end position="175"/>
    </location>
</feature>
<gene>
    <name evidence="3" type="ORF">PVC01_060005300</name>
    <name evidence="4" type="ORF">PVP01_0010280</name>
</gene>
<dbReference type="Proteomes" id="UP000220605">
    <property type="component" value="Unassembled WGS sequence"/>
</dbReference>
<proteinExistence type="predicted"/>
<organism evidence="3 5">
    <name type="scientific">Plasmodium vivax</name>
    <name type="common">malaria parasite P. vivax</name>
    <dbReference type="NCBI Taxonomy" id="5855"/>
    <lineage>
        <taxon>Eukaryota</taxon>
        <taxon>Sar</taxon>
        <taxon>Alveolata</taxon>
        <taxon>Apicomplexa</taxon>
        <taxon>Aconoidasida</taxon>
        <taxon>Haemosporida</taxon>
        <taxon>Plasmodiidae</taxon>
        <taxon>Plasmodium</taxon>
        <taxon>Plasmodium (Plasmodium)</taxon>
    </lineage>
</organism>